<reference evidence="1" key="1">
    <citation type="submission" date="2018-02" db="EMBL/GenBank/DDBJ databases">
        <title>Rhizophora mucronata_Transcriptome.</title>
        <authorList>
            <person name="Meera S.P."/>
            <person name="Sreeshan A."/>
            <person name="Augustine A."/>
        </authorList>
    </citation>
    <scope>NUCLEOTIDE SEQUENCE</scope>
    <source>
        <tissue evidence="1">Leaf</tissue>
    </source>
</reference>
<accession>A0A2P2NMM7</accession>
<dbReference type="EMBL" id="GGEC01063170">
    <property type="protein sequence ID" value="MBX43654.1"/>
    <property type="molecule type" value="Transcribed_RNA"/>
</dbReference>
<sequence>MIGMLLSTRLFDLVNRFTPKSLHCLCLGPNFTSFRKILLEKMLFC</sequence>
<proteinExistence type="predicted"/>
<evidence type="ECO:0000313" key="1">
    <source>
        <dbReference type="EMBL" id="MBX43654.1"/>
    </source>
</evidence>
<name>A0A2P2NMM7_RHIMU</name>
<dbReference type="AlphaFoldDB" id="A0A2P2NMM7"/>
<protein>
    <submittedName>
        <fullName evidence="1">Uncharacterized protein</fullName>
    </submittedName>
</protein>
<organism evidence="1">
    <name type="scientific">Rhizophora mucronata</name>
    <name type="common">Asiatic mangrove</name>
    <dbReference type="NCBI Taxonomy" id="61149"/>
    <lineage>
        <taxon>Eukaryota</taxon>
        <taxon>Viridiplantae</taxon>
        <taxon>Streptophyta</taxon>
        <taxon>Embryophyta</taxon>
        <taxon>Tracheophyta</taxon>
        <taxon>Spermatophyta</taxon>
        <taxon>Magnoliopsida</taxon>
        <taxon>eudicotyledons</taxon>
        <taxon>Gunneridae</taxon>
        <taxon>Pentapetalae</taxon>
        <taxon>rosids</taxon>
        <taxon>fabids</taxon>
        <taxon>Malpighiales</taxon>
        <taxon>Rhizophoraceae</taxon>
        <taxon>Rhizophora</taxon>
    </lineage>
</organism>